<dbReference type="SUPFAM" id="SSF69287">
    <property type="entry name" value="Urease metallochaperone UreE, N-terminal domain"/>
    <property type="match status" value="1"/>
</dbReference>
<organism evidence="2 3">
    <name type="scientific">Salipiger profundus</name>
    <dbReference type="NCBI Taxonomy" id="1229727"/>
    <lineage>
        <taxon>Bacteria</taxon>
        <taxon>Pseudomonadati</taxon>
        <taxon>Pseudomonadota</taxon>
        <taxon>Alphaproteobacteria</taxon>
        <taxon>Rhodobacterales</taxon>
        <taxon>Roseobacteraceae</taxon>
        <taxon>Salipiger</taxon>
    </lineage>
</organism>
<gene>
    <name evidence="2" type="ORF">Ga0080559_TMP3593</name>
</gene>
<accession>A0A1U7D8C8</accession>
<dbReference type="Pfam" id="PF02814">
    <property type="entry name" value="UreE_N"/>
    <property type="match status" value="1"/>
</dbReference>
<name>A0A1U7D8C8_9RHOB</name>
<feature type="domain" description="UreE urease accessory N-terminal" evidence="1">
    <location>
        <begin position="25"/>
        <end position="86"/>
    </location>
</feature>
<dbReference type="InterPro" id="IPR036118">
    <property type="entry name" value="UreE_N_sf"/>
</dbReference>
<dbReference type="InterPro" id="IPR004029">
    <property type="entry name" value="UreE_N"/>
</dbReference>
<evidence type="ECO:0000313" key="3">
    <source>
        <dbReference type="Proteomes" id="UP000186559"/>
    </source>
</evidence>
<evidence type="ECO:0000259" key="1">
    <source>
        <dbReference type="SMART" id="SM00988"/>
    </source>
</evidence>
<reference evidence="2 3" key="1">
    <citation type="submission" date="2016-03" db="EMBL/GenBank/DDBJ databases">
        <title>Deep-sea bacteria in the southern Pacific.</title>
        <authorList>
            <person name="Tang K."/>
        </authorList>
    </citation>
    <scope>NUCLEOTIDE SEQUENCE [LARGE SCALE GENOMIC DNA]</scope>
    <source>
        <strain evidence="2 3">JLT2016</strain>
    </source>
</reference>
<dbReference type="Proteomes" id="UP000186559">
    <property type="component" value="Chromosome"/>
</dbReference>
<dbReference type="EMBL" id="CP014796">
    <property type="protein sequence ID" value="APX24389.1"/>
    <property type="molecule type" value="Genomic_DNA"/>
</dbReference>
<dbReference type="OrthoDB" id="7376380at2"/>
<proteinExistence type="predicted"/>
<sequence length="157" mass="17344">MKDQIPDGPLMLEAVLGRAADAEWHDRLHALEHEGALETVSIPEADAARKRMRVTTDRGRDCAIALPREQGLSDGAVLFHDGRLAIIARIDGAARMRLKPATVDDALRLGHWCGNLHWKVVFGAGVMDVVLDGPRDRYEARLTDLRGLADFEIMDAE</sequence>
<dbReference type="KEGG" id="tpro:Ga0080559_TMP3593"/>
<keyword evidence="3" id="KW-1185">Reference proteome</keyword>
<dbReference type="Gene3D" id="2.60.260.20">
    <property type="entry name" value="Urease metallochaperone UreE, N-terminal domain"/>
    <property type="match status" value="1"/>
</dbReference>
<evidence type="ECO:0000313" key="2">
    <source>
        <dbReference type="EMBL" id="APX24389.1"/>
    </source>
</evidence>
<dbReference type="STRING" id="1229727.Ga0080559_TMP3593"/>
<dbReference type="AlphaFoldDB" id="A0A1U7D8C8"/>
<protein>
    <submittedName>
        <fullName evidence="2">Urease accessory protein</fullName>
    </submittedName>
</protein>
<dbReference type="SMART" id="SM00988">
    <property type="entry name" value="UreE_N"/>
    <property type="match status" value="1"/>
</dbReference>
<dbReference type="RefSeq" id="WP_076624257.1">
    <property type="nucleotide sequence ID" value="NZ_BMEW01000008.1"/>
</dbReference>